<evidence type="ECO:0000313" key="2">
    <source>
        <dbReference type="EMBL" id="AMK78690.1"/>
    </source>
</evidence>
<organism evidence="2 3">
    <name type="scientific">Methylomonas denitrificans</name>
    <dbReference type="NCBI Taxonomy" id="1538553"/>
    <lineage>
        <taxon>Bacteria</taxon>
        <taxon>Pseudomonadati</taxon>
        <taxon>Pseudomonadota</taxon>
        <taxon>Gammaproteobacteria</taxon>
        <taxon>Methylococcales</taxon>
        <taxon>Methylococcaceae</taxon>
        <taxon>Methylomonas</taxon>
    </lineage>
</organism>
<feature type="domain" description="UDP-galactopyranose mutase C-terminal" evidence="1">
    <location>
        <begin position="152"/>
        <end position="353"/>
    </location>
</feature>
<gene>
    <name evidence="2" type="ORF">JT25_019720</name>
</gene>
<sequence length="374" mass="43382">MKKHILVVGAGFAGATIARELADSGGYQVLVIDRREHIAGNAYDPIDDKLRLRIHRYGPHIFHTNDQGIFDYLSRFTDWLPYTHRVEAWVENTGYVPLPINRLTLNRIYRQQLTDETAVKAFLETIRCHHDNPTNALQVAESLYGPELSQLFFGRYTRKMWGIDLAKLPADVLKRLPVRYDDNCNYFNDKIQALPKHGYLGLFSNLLDHPDIEVRLGCEFDKSMEADFYHVFNSMPIDVYFDQQFGALPYRSIKFVHETVSIHQQPVPTINFTDEGIYTRQTDWRLYPGCDLGANTALLTKEIPCSYEENEFERYYPVKTVDGAPQNLYRRYRTEAEKLPNITFIGRCGQYIYYDMHQVVANSLKIAHTFLCTG</sequence>
<dbReference type="Gene3D" id="3.40.50.720">
    <property type="entry name" value="NAD(P)-binding Rossmann-like Domain"/>
    <property type="match status" value="3"/>
</dbReference>
<dbReference type="SUPFAM" id="SSF54373">
    <property type="entry name" value="FAD-linked reductases, C-terminal domain"/>
    <property type="match status" value="1"/>
</dbReference>
<accession>A0A140E5L6</accession>
<keyword evidence="3" id="KW-1185">Reference proteome</keyword>
<dbReference type="GO" id="GO:0050660">
    <property type="term" value="F:flavin adenine dinucleotide binding"/>
    <property type="evidence" value="ECO:0007669"/>
    <property type="project" value="TreeGrafter"/>
</dbReference>
<dbReference type="InterPro" id="IPR015899">
    <property type="entry name" value="UDP-GalPyranose_mutase_C"/>
</dbReference>
<dbReference type="Pfam" id="PF03275">
    <property type="entry name" value="GLF"/>
    <property type="match status" value="1"/>
</dbReference>
<protein>
    <recommendedName>
        <fullName evidence="1">UDP-galactopyranose mutase C-terminal domain-containing protein</fullName>
    </recommendedName>
</protein>
<dbReference type="Proteomes" id="UP000030512">
    <property type="component" value="Chromosome"/>
</dbReference>
<dbReference type="GO" id="GO:0005829">
    <property type="term" value="C:cytosol"/>
    <property type="evidence" value="ECO:0007669"/>
    <property type="project" value="TreeGrafter"/>
</dbReference>
<dbReference type="STRING" id="1538553.JT25_019720"/>
<dbReference type="RefSeq" id="WP_036274157.1">
    <property type="nucleotide sequence ID" value="NZ_CP014476.1"/>
</dbReference>
<name>A0A140E5L6_9GAMM</name>
<dbReference type="GO" id="GO:0008767">
    <property type="term" value="F:UDP-galactopyranose mutase activity"/>
    <property type="evidence" value="ECO:0007669"/>
    <property type="project" value="InterPro"/>
</dbReference>
<dbReference type="EMBL" id="CP014476">
    <property type="protein sequence ID" value="AMK78690.1"/>
    <property type="molecule type" value="Genomic_DNA"/>
</dbReference>
<evidence type="ECO:0000259" key="1">
    <source>
        <dbReference type="Pfam" id="PF03275"/>
    </source>
</evidence>
<dbReference type="Pfam" id="PF13450">
    <property type="entry name" value="NAD_binding_8"/>
    <property type="match status" value="1"/>
</dbReference>
<dbReference type="PANTHER" id="PTHR21197:SF0">
    <property type="entry name" value="UDP-GALACTOPYRANOSE MUTASE"/>
    <property type="match status" value="1"/>
</dbReference>
<evidence type="ECO:0000313" key="3">
    <source>
        <dbReference type="Proteomes" id="UP000030512"/>
    </source>
</evidence>
<dbReference type="KEGG" id="mdn:JT25_019720"/>
<dbReference type="OrthoDB" id="9815989at2"/>
<reference evidence="2 3" key="1">
    <citation type="journal article" date="2015" name="Environ. Microbiol.">
        <title>Methane oxidation coupled to nitrate reduction under hypoxia by the Gammaproteobacterium Methylomonas denitrificans, sp. nov. type strain FJG1.</title>
        <authorList>
            <person name="Kits K.D."/>
            <person name="Klotz M.G."/>
            <person name="Stein L.Y."/>
        </authorList>
    </citation>
    <scope>NUCLEOTIDE SEQUENCE [LARGE SCALE GENOMIC DNA]</scope>
    <source>
        <strain evidence="2 3">FJG1</strain>
    </source>
</reference>
<dbReference type="AlphaFoldDB" id="A0A140E5L6"/>
<proteinExistence type="predicted"/>
<dbReference type="SUPFAM" id="SSF51971">
    <property type="entry name" value="Nucleotide-binding domain"/>
    <property type="match status" value="1"/>
</dbReference>
<dbReference type="PANTHER" id="PTHR21197">
    <property type="entry name" value="UDP-GALACTOPYRANOSE MUTASE"/>
    <property type="match status" value="1"/>
</dbReference>